<keyword evidence="1" id="KW-0732">Signal</keyword>
<protein>
    <submittedName>
        <fullName evidence="2">Uncharacterized protein</fullName>
    </submittedName>
</protein>
<feature type="signal peptide" evidence="1">
    <location>
        <begin position="1"/>
        <end position="20"/>
    </location>
</feature>
<dbReference type="EMBL" id="JAEPRA010000015">
    <property type="protein sequence ID" value="KAG2175192.1"/>
    <property type="molecule type" value="Genomic_DNA"/>
</dbReference>
<name>A0A8H7UB87_9FUNG</name>
<evidence type="ECO:0000256" key="1">
    <source>
        <dbReference type="SAM" id="SignalP"/>
    </source>
</evidence>
<dbReference type="AlphaFoldDB" id="A0A8H7UB87"/>
<reference evidence="2" key="1">
    <citation type="submission" date="2020-12" db="EMBL/GenBank/DDBJ databases">
        <title>Metabolic potential, ecology and presence of endohyphal bacteria is reflected in genomic diversity of Mucoromycotina.</title>
        <authorList>
            <person name="Muszewska A."/>
            <person name="Okrasinska A."/>
            <person name="Steczkiewicz K."/>
            <person name="Drgas O."/>
            <person name="Orlowska M."/>
            <person name="Perlinska-Lenart U."/>
            <person name="Aleksandrzak-Piekarczyk T."/>
            <person name="Szatraj K."/>
            <person name="Zielenkiewicz U."/>
            <person name="Pilsyk S."/>
            <person name="Malc E."/>
            <person name="Mieczkowski P."/>
            <person name="Kruszewska J.S."/>
            <person name="Biernat P."/>
            <person name="Pawlowska J."/>
        </authorList>
    </citation>
    <scope>NUCLEOTIDE SEQUENCE</scope>
    <source>
        <strain evidence="2">WA0000051536</strain>
    </source>
</reference>
<dbReference type="Proteomes" id="UP000612746">
    <property type="component" value="Unassembled WGS sequence"/>
</dbReference>
<comment type="caution">
    <text evidence="2">The sequence shown here is derived from an EMBL/GenBank/DDBJ whole genome shotgun (WGS) entry which is preliminary data.</text>
</comment>
<feature type="chain" id="PRO_5034851990" evidence="1">
    <location>
        <begin position="21"/>
        <end position="60"/>
    </location>
</feature>
<accession>A0A8H7UB87</accession>
<dbReference type="OrthoDB" id="2222405at2759"/>
<organism evidence="2 3">
    <name type="scientific">Umbelopsis vinacea</name>
    <dbReference type="NCBI Taxonomy" id="44442"/>
    <lineage>
        <taxon>Eukaryota</taxon>
        <taxon>Fungi</taxon>
        <taxon>Fungi incertae sedis</taxon>
        <taxon>Mucoromycota</taxon>
        <taxon>Mucoromycotina</taxon>
        <taxon>Umbelopsidomycetes</taxon>
        <taxon>Umbelopsidales</taxon>
        <taxon>Umbelopsidaceae</taxon>
        <taxon>Umbelopsis</taxon>
    </lineage>
</organism>
<keyword evidence="3" id="KW-1185">Reference proteome</keyword>
<sequence>MICSRLVSFVVIAFAVVASAAFPERKIEEHAVCSQNAVCSKGLYCRRYNGAVYGTCEKPF</sequence>
<evidence type="ECO:0000313" key="3">
    <source>
        <dbReference type="Proteomes" id="UP000612746"/>
    </source>
</evidence>
<evidence type="ECO:0000313" key="2">
    <source>
        <dbReference type="EMBL" id="KAG2175192.1"/>
    </source>
</evidence>
<proteinExistence type="predicted"/>
<gene>
    <name evidence="2" type="ORF">INT44_007680</name>
</gene>